<keyword evidence="2" id="KW-0732">Signal</keyword>
<feature type="signal peptide" evidence="2">
    <location>
        <begin position="1"/>
        <end position="25"/>
    </location>
</feature>
<dbReference type="PROSITE" id="PS50231">
    <property type="entry name" value="RICIN_B_LECTIN"/>
    <property type="match status" value="2"/>
</dbReference>
<sequence>MTRLYLPTCYQSLVLSGIISLSVCATPVVGEEPVVADTFVLQQRYGAACLEVTTSDLDWGTCVYQEPDDSSKCYPRNRTALISCDAEKPEQLWTYDFAAKAIHSKAYPVSMCLSRMVDSVELLPCNRTIPGQVWTFDQLGLLSSAVDKDGRGSYLNLLKGDNVVIQPLQFKYVYYGQWQCFLNPANSEKVCSTLEFGDNVIWLPDSGDDQEQEPREAPEQEQEQEPEEGQIPSSGPVTWEDKPDNLYWLSEWLTSDLRLSVRESTSCLGLDLPEGCESGVIQGEQCYVGAGVVVKPCDGDDRIWRFDLVNKRLFNKLAGYSYCLTWMNQKLSLQSCFAGGAIEQKWYFARRDHRAVFDFKQLRFFSLRASYSYLKSLKAPELPPGEEFEVEYSLVPRSSPDESCGLDPVTGSPMSDCP</sequence>
<feature type="chain" id="PRO_5045681858" evidence="2">
    <location>
        <begin position="26"/>
        <end position="418"/>
    </location>
</feature>
<name>A0ABT3N516_9GAMM</name>
<gene>
    <name evidence="3" type="ORF">NX722_28070</name>
</gene>
<dbReference type="Gene3D" id="2.80.10.50">
    <property type="match status" value="1"/>
</dbReference>
<organism evidence="3 4">
    <name type="scientific">Endozoicomonas gorgoniicola</name>
    <dbReference type="NCBI Taxonomy" id="1234144"/>
    <lineage>
        <taxon>Bacteria</taxon>
        <taxon>Pseudomonadati</taxon>
        <taxon>Pseudomonadota</taxon>
        <taxon>Gammaproteobacteria</taxon>
        <taxon>Oceanospirillales</taxon>
        <taxon>Endozoicomonadaceae</taxon>
        <taxon>Endozoicomonas</taxon>
    </lineage>
</organism>
<accession>A0ABT3N516</accession>
<evidence type="ECO:0000256" key="1">
    <source>
        <dbReference type="SAM" id="MobiDB-lite"/>
    </source>
</evidence>
<keyword evidence="4" id="KW-1185">Reference proteome</keyword>
<evidence type="ECO:0000313" key="4">
    <source>
        <dbReference type="Proteomes" id="UP001209854"/>
    </source>
</evidence>
<dbReference type="InterPro" id="IPR035992">
    <property type="entry name" value="Ricin_B-like_lectins"/>
</dbReference>
<protein>
    <submittedName>
        <fullName evidence="3">RICIN domain-containing protein</fullName>
    </submittedName>
</protein>
<dbReference type="Proteomes" id="UP001209854">
    <property type="component" value="Unassembled WGS sequence"/>
</dbReference>
<dbReference type="RefSeq" id="WP_262566106.1">
    <property type="nucleotide sequence ID" value="NZ_JAPFCC010000001.1"/>
</dbReference>
<reference evidence="3 4" key="1">
    <citation type="submission" date="2022-10" db="EMBL/GenBank/DDBJ databases">
        <title>High-quality genome sequences of two octocoral-associated bacteria, Endozoicomonas euniceicola EF212 and Endozoicomonas gorgoniicola PS125.</title>
        <authorList>
            <person name="Chiou Y.-J."/>
            <person name="Chen Y.-H."/>
        </authorList>
    </citation>
    <scope>NUCLEOTIDE SEQUENCE [LARGE SCALE GENOMIC DNA]</scope>
    <source>
        <strain evidence="3 4">PS125</strain>
    </source>
</reference>
<evidence type="ECO:0000256" key="2">
    <source>
        <dbReference type="SAM" id="SignalP"/>
    </source>
</evidence>
<feature type="compositionally biased region" description="Acidic residues" evidence="1">
    <location>
        <begin position="219"/>
        <end position="228"/>
    </location>
</feature>
<dbReference type="EMBL" id="JAPFCC010000001">
    <property type="protein sequence ID" value="MCW7556423.1"/>
    <property type="molecule type" value="Genomic_DNA"/>
</dbReference>
<feature type="region of interest" description="Disordered" evidence="1">
    <location>
        <begin position="203"/>
        <end position="239"/>
    </location>
</feature>
<comment type="caution">
    <text evidence="3">The sequence shown here is derived from an EMBL/GenBank/DDBJ whole genome shotgun (WGS) entry which is preliminary data.</text>
</comment>
<feature type="region of interest" description="Disordered" evidence="1">
    <location>
        <begin position="397"/>
        <end position="418"/>
    </location>
</feature>
<dbReference type="SUPFAM" id="SSF50370">
    <property type="entry name" value="Ricin B-like lectins"/>
    <property type="match status" value="2"/>
</dbReference>
<evidence type="ECO:0000313" key="3">
    <source>
        <dbReference type="EMBL" id="MCW7556423.1"/>
    </source>
</evidence>
<proteinExistence type="predicted"/>